<reference evidence="1" key="1">
    <citation type="journal article" date="2021" name="Environ. Microbiol.">
        <title>Gene family expansions and transcriptome signatures uncover fungal adaptations to wood decay.</title>
        <authorList>
            <person name="Hage H."/>
            <person name="Miyauchi S."/>
            <person name="Viragh M."/>
            <person name="Drula E."/>
            <person name="Min B."/>
            <person name="Chaduli D."/>
            <person name="Navarro D."/>
            <person name="Favel A."/>
            <person name="Norest M."/>
            <person name="Lesage-Meessen L."/>
            <person name="Balint B."/>
            <person name="Merenyi Z."/>
            <person name="de Eugenio L."/>
            <person name="Morin E."/>
            <person name="Martinez A.T."/>
            <person name="Baldrian P."/>
            <person name="Stursova M."/>
            <person name="Martinez M.J."/>
            <person name="Novotny C."/>
            <person name="Magnuson J.K."/>
            <person name="Spatafora J.W."/>
            <person name="Maurice S."/>
            <person name="Pangilinan J."/>
            <person name="Andreopoulos W."/>
            <person name="LaButti K."/>
            <person name="Hundley H."/>
            <person name="Na H."/>
            <person name="Kuo A."/>
            <person name="Barry K."/>
            <person name="Lipzen A."/>
            <person name="Henrissat B."/>
            <person name="Riley R."/>
            <person name="Ahrendt S."/>
            <person name="Nagy L.G."/>
            <person name="Grigoriev I.V."/>
            <person name="Martin F."/>
            <person name="Rosso M.N."/>
        </authorList>
    </citation>
    <scope>NUCLEOTIDE SEQUENCE</scope>
    <source>
        <strain evidence="1">CBS 384.51</strain>
    </source>
</reference>
<dbReference type="EMBL" id="MU274926">
    <property type="protein sequence ID" value="KAI0086058.1"/>
    <property type="molecule type" value="Genomic_DNA"/>
</dbReference>
<feature type="non-terminal residue" evidence="1">
    <location>
        <position position="292"/>
    </location>
</feature>
<sequence>LLQARTAELKDAQQYLGKSDAVSYAEVQRMVEGMNSEIFQLSAQFASICERVGKFVGSELTRIVATLPHADDPMLVQVMIQAYLARRVSSIVKSWVTELSFSRNQLLSKIHKNILHNESQAVSARWRTLTRRYIDPSDENRRIHAASVGDGLVYDLSDILALSGVAISGAIEAVDDRIRAVFGEKLTSIVNKALEINKVVGEEISTNEFEVICPRYGEQFLTELMEDTDDAGARSHVDTAIQNQAAVLCTTDLGLRRYGKKGAVGRGEQEVWENSVLLKAKVALPSLLEDFE</sequence>
<accession>A0ACB8TVI8</accession>
<evidence type="ECO:0000313" key="2">
    <source>
        <dbReference type="Proteomes" id="UP001055072"/>
    </source>
</evidence>
<feature type="non-terminal residue" evidence="1">
    <location>
        <position position="1"/>
    </location>
</feature>
<protein>
    <submittedName>
        <fullName evidence="1">Uncharacterized protein</fullName>
    </submittedName>
</protein>
<evidence type="ECO:0000313" key="1">
    <source>
        <dbReference type="EMBL" id="KAI0086058.1"/>
    </source>
</evidence>
<gene>
    <name evidence="1" type="ORF">BDY19DRAFT_870475</name>
</gene>
<keyword evidence="2" id="KW-1185">Reference proteome</keyword>
<proteinExistence type="predicted"/>
<name>A0ACB8TVI8_9APHY</name>
<dbReference type="Proteomes" id="UP001055072">
    <property type="component" value="Unassembled WGS sequence"/>
</dbReference>
<organism evidence="1 2">
    <name type="scientific">Irpex rosettiformis</name>
    <dbReference type="NCBI Taxonomy" id="378272"/>
    <lineage>
        <taxon>Eukaryota</taxon>
        <taxon>Fungi</taxon>
        <taxon>Dikarya</taxon>
        <taxon>Basidiomycota</taxon>
        <taxon>Agaricomycotina</taxon>
        <taxon>Agaricomycetes</taxon>
        <taxon>Polyporales</taxon>
        <taxon>Irpicaceae</taxon>
        <taxon>Irpex</taxon>
    </lineage>
</organism>
<comment type="caution">
    <text evidence="1">The sequence shown here is derived from an EMBL/GenBank/DDBJ whole genome shotgun (WGS) entry which is preliminary data.</text>
</comment>